<organism evidence="2 3">
    <name type="scientific">Corynebacterium falsenii</name>
    <dbReference type="NCBI Taxonomy" id="108486"/>
    <lineage>
        <taxon>Bacteria</taxon>
        <taxon>Bacillati</taxon>
        <taxon>Actinomycetota</taxon>
        <taxon>Actinomycetes</taxon>
        <taxon>Mycobacteriales</taxon>
        <taxon>Corynebacteriaceae</taxon>
        <taxon>Corynebacterium</taxon>
    </lineage>
</organism>
<accession>A0A418Q9W6</accession>
<comment type="caution">
    <text evidence="2">The sequence shown here is derived from an EMBL/GenBank/DDBJ whole genome shotgun (WGS) entry which is preliminary data.</text>
</comment>
<dbReference type="Pfam" id="PF11222">
    <property type="entry name" value="DUF3017"/>
    <property type="match status" value="1"/>
</dbReference>
<protein>
    <submittedName>
        <fullName evidence="2">DUF3017 domain-containing protein</fullName>
    </submittedName>
</protein>
<dbReference type="Proteomes" id="UP000285278">
    <property type="component" value="Unassembled WGS sequence"/>
</dbReference>
<reference evidence="2 3" key="1">
    <citation type="submission" date="2018-09" db="EMBL/GenBank/DDBJ databases">
        <title>Optimization and identification of Corynebacterium falsenii FN1-14 from fish paste.</title>
        <authorList>
            <person name="Daroonpunt R."/>
            <person name="Tanasupawat S."/>
        </authorList>
    </citation>
    <scope>NUCLEOTIDE SEQUENCE [LARGE SCALE GENOMIC DNA]</scope>
    <source>
        <strain evidence="2 3">FN1-14</strain>
    </source>
</reference>
<dbReference type="STRING" id="1451189.CFAL_09295"/>
<keyword evidence="3" id="KW-1185">Reference proteome</keyword>
<proteinExistence type="predicted"/>
<dbReference type="RefSeq" id="WP_025403411.1">
    <property type="nucleotide sequence ID" value="NZ_CBCRUA010000001.1"/>
</dbReference>
<dbReference type="InterPro" id="IPR021385">
    <property type="entry name" value="DUF3017"/>
</dbReference>
<feature type="transmembrane region" description="Helical" evidence="1">
    <location>
        <begin position="62"/>
        <end position="80"/>
    </location>
</feature>
<keyword evidence="1" id="KW-1133">Transmembrane helix</keyword>
<keyword evidence="1" id="KW-0472">Membrane</keyword>
<dbReference type="AlphaFoldDB" id="A0A418Q9W6"/>
<dbReference type="OrthoDB" id="4411540at2"/>
<feature type="transmembrane region" description="Helical" evidence="1">
    <location>
        <begin position="38"/>
        <end position="56"/>
    </location>
</feature>
<gene>
    <name evidence="2" type="ORF">D3M95_00930</name>
</gene>
<evidence type="ECO:0000313" key="3">
    <source>
        <dbReference type="Proteomes" id="UP000285278"/>
    </source>
</evidence>
<feature type="transmembrane region" description="Helical" evidence="1">
    <location>
        <begin position="95"/>
        <end position="114"/>
    </location>
</feature>
<name>A0A418Q9W6_9CORY</name>
<evidence type="ECO:0000313" key="2">
    <source>
        <dbReference type="EMBL" id="RIX36804.1"/>
    </source>
</evidence>
<keyword evidence="1" id="KW-0812">Transmembrane</keyword>
<dbReference type="EMBL" id="QXJK01000001">
    <property type="protein sequence ID" value="RIX36804.1"/>
    <property type="molecule type" value="Genomic_DNA"/>
</dbReference>
<evidence type="ECO:0000256" key="1">
    <source>
        <dbReference type="SAM" id="Phobius"/>
    </source>
</evidence>
<sequence>MSSELRPDPLGTARERLLDNPHDAHVAPSAVSRPIQRVLVALFVGLLIVVALFIGMDRWRRGTFTLGVAMLWLASIRWVVDSDILGVLSVRSRKFDSAFCAAVGALIVWLAVSVDPLGS</sequence>